<name>A0A914W1T9_9BILA</name>
<dbReference type="PANTHER" id="PTHR43827">
    <property type="entry name" value="2,5-DIKETO-D-GLUCONIC ACID REDUCTASE"/>
    <property type="match status" value="1"/>
</dbReference>
<feature type="domain" description="NADP-dependent oxidoreductase" evidence="7">
    <location>
        <begin position="21"/>
        <end position="281"/>
    </location>
</feature>
<accession>A0A914W1T9</accession>
<dbReference type="InterPro" id="IPR023210">
    <property type="entry name" value="NADP_OxRdtase_dom"/>
</dbReference>
<evidence type="ECO:0000259" key="7">
    <source>
        <dbReference type="Pfam" id="PF00248"/>
    </source>
</evidence>
<sequence length="295" mass="33456">MSSYESSRCFKLNTGHNIPLIGVGTYQITGPEAVRTTIDAAQAAGNRHIDTAKVYTNEKDIGNALKELMPKYNLHRSDIYITTKVFLNSEDSKKATREAVEESLQLLHIDFLDLVLVHYPRPSKVPSDNPANPALRRDCYQELEKLKDEGKIRSIGVLNYEIGRLEELNKYARIPPSVNQCECHPHFTRLPLRQYCHSNNIFFQAFSSLGKQNPKLIQDPVIAQIAQHHNTSVNLVLLAWALAQDIGILPKSQTPSRIKENFESTKVKLTDDEVQQISSLNCEQPYTMCDPWNIL</sequence>
<evidence type="ECO:0000256" key="1">
    <source>
        <dbReference type="ARBA" id="ARBA00007905"/>
    </source>
</evidence>
<dbReference type="PANTHER" id="PTHR43827:SF3">
    <property type="entry name" value="NADP-DEPENDENT OXIDOREDUCTASE DOMAIN-CONTAINING PROTEIN"/>
    <property type="match status" value="1"/>
</dbReference>
<proteinExistence type="inferred from homology"/>
<organism evidence="8 9">
    <name type="scientific">Plectus sambesii</name>
    <dbReference type="NCBI Taxonomy" id="2011161"/>
    <lineage>
        <taxon>Eukaryota</taxon>
        <taxon>Metazoa</taxon>
        <taxon>Ecdysozoa</taxon>
        <taxon>Nematoda</taxon>
        <taxon>Chromadorea</taxon>
        <taxon>Plectida</taxon>
        <taxon>Plectina</taxon>
        <taxon>Plectoidea</taxon>
        <taxon>Plectidae</taxon>
        <taxon>Plectus</taxon>
    </lineage>
</organism>
<dbReference type="Pfam" id="PF00248">
    <property type="entry name" value="Aldo_ket_red"/>
    <property type="match status" value="1"/>
</dbReference>
<comment type="similarity">
    <text evidence="1">Belongs to the aldo/keto reductase family.</text>
</comment>
<evidence type="ECO:0000256" key="2">
    <source>
        <dbReference type="ARBA" id="ARBA00022857"/>
    </source>
</evidence>
<dbReference type="Proteomes" id="UP000887566">
    <property type="component" value="Unplaced"/>
</dbReference>
<keyword evidence="2" id="KW-0521">NADP</keyword>
<protein>
    <submittedName>
        <fullName evidence="9">NADP-dependent oxidoreductase domain-containing protein</fullName>
    </submittedName>
</protein>
<dbReference type="GO" id="GO:0016616">
    <property type="term" value="F:oxidoreductase activity, acting on the CH-OH group of donors, NAD or NADP as acceptor"/>
    <property type="evidence" value="ECO:0007669"/>
    <property type="project" value="UniProtKB-ARBA"/>
</dbReference>
<dbReference type="FunFam" id="3.20.20.100:FF:000002">
    <property type="entry name" value="2,5-diketo-D-gluconic acid reductase A"/>
    <property type="match status" value="1"/>
</dbReference>
<evidence type="ECO:0000256" key="3">
    <source>
        <dbReference type="ARBA" id="ARBA00023002"/>
    </source>
</evidence>
<dbReference type="InterPro" id="IPR036812">
    <property type="entry name" value="NAD(P)_OxRdtase_dom_sf"/>
</dbReference>
<keyword evidence="3" id="KW-0560">Oxidoreductase</keyword>
<dbReference type="WBParaSite" id="PSAMB.scaffold2955size20414.g19741.t1">
    <property type="protein sequence ID" value="PSAMB.scaffold2955size20414.g19741.t1"/>
    <property type="gene ID" value="PSAMB.scaffold2955size20414.g19741"/>
</dbReference>
<dbReference type="Gene3D" id="3.20.20.100">
    <property type="entry name" value="NADP-dependent oxidoreductase domain"/>
    <property type="match status" value="1"/>
</dbReference>
<dbReference type="AlphaFoldDB" id="A0A914W1T9"/>
<keyword evidence="8" id="KW-1185">Reference proteome</keyword>
<feature type="site" description="Lowers pKa of active site Tyr" evidence="6">
    <location>
        <position position="84"/>
    </location>
</feature>
<dbReference type="PIRSF" id="PIRSF000097">
    <property type="entry name" value="AKR"/>
    <property type="match status" value="1"/>
</dbReference>
<evidence type="ECO:0000256" key="6">
    <source>
        <dbReference type="PIRSR" id="PIRSR000097-3"/>
    </source>
</evidence>
<reference evidence="9" key="1">
    <citation type="submission" date="2022-11" db="UniProtKB">
        <authorList>
            <consortium name="WormBaseParasite"/>
        </authorList>
    </citation>
    <scope>IDENTIFICATION</scope>
</reference>
<dbReference type="InterPro" id="IPR020471">
    <property type="entry name" value="AKR"/>
</dbReference>
<feature type="active site" description="Proton donor" evidence="4">
    <location>
        <position position="55"/>
    </location>
</feature>
<feature type="binding site" evidence="5">
    <location>
        <position position="118"/>
    </location>
    <ligand>
        <name>substrate</name>
    </ligand>
</feature>
<evidence type="ECO:0000313" key="9">
    <source>
        <dbReference type="WBParaSite" id="PSAMB.scaffold2955size20414.g19741.t1"/>
    </source>
</evidence>
<evidence type="ECO:0000313" key="8">
    <source>
        <dbReference type="Proteomes" id="UP000887566"/>
    </source>
</evidence>
<evidence type="ECO:0000256" key="5">
    <source>
        <dbReference type="PIRSR" id="PIRSR000097-2"/>
    </source>
</evidence>
<evidence type="ECO:0000256" key="4">
    <source>
        <dbReference type="PIRSR" id="PIRSR000097-1"/>
    </source>
</evidence>
<dbReference type="SUPFAM" id="SSF51430">
    <property type="entry name" value="NAD(P)-linked oxidoreductase"/>
    <property type="match status" value="1"/>
</dbReference>
<dbReference type="PRINTS" id="PR00069">
    <property type="entry name" value="ALDKETRDTASE"/>
</dbReference>